<keyword evidence="2" id="KW-0238">DNA-binding</keyword>
<gene>
    <name evidence="6" type="ORF">H7995_27805</name>
</gene>
<keyword evidence="7" id="KW-1185">Reference proteome</keyword>
<dbReference type="Pfam" id="PF12852">
    <property type="entry name" value="Cupin_6"/>
    <property type="match status" value="1"/>
</dbReference>
<evidence type="ECO:0000256" key="2">
    <source>
        <dbReference type="ARBA" id="ARBA00023125"/>
    </source>
</evidence>
<dbReference type="AlphaFoldDB" id="A0A7X1GKK6"/>
<keyword evidence="3" id="KW-0804">Transcription</keyword>
<dbReference type="InterPro" id="IPR050204">
    <property type="entry name" value="AraC_XylS_family_regulators"/>
</dbReference>
<dbReference type="InterPro" id="IPR032783">
    <property type="entry name" value="AraC_lig"/>
</dbReference>
<dbReference type="SUPFAM" id="SSF46689">
    <property type="entry name" value="Homeodomain-like"/>
    <property type="match status" value="2"/>
</dbReference>
<feature type="domain" description="HTH araC/xylS-type" evidence="5">
    <location>
        <begin position="174"/>
        <end position="271"/>
    </location>
</feature>
<proteinExistence type="predicted"/>
<evidence type="ECO:0000256" key="1">
    <source>
        <dbReference type="ARBA" id="ARBA00023015"/>
    </source>
</evidence>
<accession>A0A7X1GKK6</accession>
<dbReference type="GO" id="GO:0003700">
    <property type="term" value="F:DNA-binding transcription factor activity"/>
    <property type="evidence" value="ECO:0007669"/>
    <property type="project" value="InterPro"/>
</dbReference>
<evidence type="ECO:0000256" key="3">
    <source>
        <dbReference type="ARBA" id="ARBA00023163"/>
    </source>
</evidence>
<comment type="caution">
    <text evidence="6">The sequence shown here is derived from an EMBL/GenBank/DDBJ whole genome shotgun (WGS) entry which is preliminary data.</text>
</comment>
<dbReference type="GO" id="GO:0043565">
    <property type="term" value="F:sequence-specific DNA binding"/>
    <property type="evidence" value="ECO:0007669"/>
    <property type="project" value="InterPro"/>
</dbReference>
<organism evidence="6 7">
    <name type="scientific">Pseudomonas kielensis</name>
    <dbReference type="NCBI Taxonomy" id="2762577"/>
    <lineage>
        <taxon>Bacteria</taxon>
        <taxon>Pseudomonadati</taxon>
        <taxon>Pseudomonadota</taxon>
        <taxon>Gammaproteobacteria</taxon>
        <taxon>Pseudomonadales</taxon>
        <taxon>Pseudomonadaceae</taxon>
        <taxon>Pseudomonas</taxon>
    </lineage>
</organism>
<dbReference type="Gene3D" id="1.10.10.60">
    <property type="entry name" value="Homeodomain-like"/>
    <property type="match status" value="2"/>
</dbReference>
<comment type="function">
    <text evidence="4">Regulatory protein of the TOL plasmid xyl operons. XylS activates the xylXYZLTEGFJQKIH operon required for the degradation of toluene, m-xylene and p-xylene.</text>
</comment>
<evidence type="ECO:0000313" key="7">
    <source>
        <dbReference type="Proteomes" id="UP000526003"/>
    </source>
</evidence>
<dbReference type="Pfam" id="PF12833">
    <property type="entry name" value="HTH_18"/>
    <property type="match status" value="1"/>
</dbReference>
<keyword evidence="1" id="KW-0805">Transcription regulation</keyword>
<dbReference type="PANTHER" id="PTHR46796:SF13">
    <property type="entry name" value="HTH-TYPE TRANSCRIPTIONAL ACTIVATOR RHAS"/>
    <property type="match status" value="1"/>
</dbReference>
<dbReference type="PROSITE" id="PS01124">
    <property type="entry name" value="HTH_ARAC_FAMILY_2"/>
    <property type="match status" value="1"/>
</dbReference>
<evidence type="ECO:0000256" key="4">
    <source>
        <dbReference type="ARBA" id="ARBA00037345"/>
    </source>
</evidence>
<sequence>MDRLTHLLDQFSLHAGVFYSGTICGEQSFQAIPSRGHVHLVKRGPVKLIGAQVDVIDVINPTLLFLPRPEPHRLQADESAGADIICGTVQFDGGRANPIIDSLPNILMIEISVLPGADSVINMMFEESLSMRSGRQAVMDHLCEVLMILLLRYCVEQGLTHAGTLAGLSDIRLAKTLIAVHNNPAHEWDISSMALLAGMSRARFSYHFRLVTGDTPADYLASWRVMIAQRLLMRGLPLKQVAYDVGYGSASALTRAFFRKIGCTPNEWIKQ</sequence>
<dbReference type="SMART" id="SM00342">
    <property type="entry name" value="HTH_ARAC"/>
    <property type="match status" value="1"/>
</dbReference>
<protein>
    <submittedName>
        <fullName evidence="6">AraC family transcriptional regulator</fullName>
    </submittedName>
</protein>
<dbReference type="EMBL" id="JACMYG010000062">
    <property type="protein sequence ID" value="MBC2693583.1"/>
    <property type="molecule type" value="Genomic_DNA"/>
</dbReference>
<dbReference type="Proteomes" id="UP000526003">
    <property type="component" value="Unassembled WGS sequence"/>
</dbReference>
<reference evidence="6 7" key="1">
    <citation type="submission" date="2020-08" db="EMBL/GenBank/DDBJ databases">
        <title>Pseudomonas sp. nov.</title>
        <authorList>
            <person name="Gieschler S."/>
            <person name="Fiedler G."/>
            <person name="Brinks E."/>
            <person name="Boehnlein C."/>
            <person name="Franz C.M.A.P."/>
            <person name="Kabisch J."/>
        </authorList>
    </citation>
    <scope>NUCLEOTIDE SEQUENCE [LARGE SCALE GENOMIC DNA]</scope>
    <source>
        <strain evidence="6 7">MBT-1</strain>
    </source>
</reference>
<dbReference type="InterPro" id="IPR018060">
    <property type="entry name" value="HTH_AraC"/>
</dbReference>
<name>A0A7X1GKK6_9PSED</name>
<dbReference type="InterPro" id="IPR009057">
    <property type="entry name" value="Homeodomain-like_sf"/>
</dbReference>
<evidence type="ECO:0000259" key="5">
    <source>
        <dbReference type="PROSITE" id="PS01124"/>
    </source>
</evidence>
<dbReference type="RefSeq" id="WP_137807346.1">
    <property type="nucleotide sequence ID" value="NZ_JACMYG010000062.1"/>
</dbReference>
<evidence type="ECO:0000313" key="6">
    <source>
        <dbReference type="EMBL" id="MBC2693583.1"/>
    </source>
</evidence>
<dbReference type="PANTHER" id="PTHR46796">
    <property type="entry name" value="HTH-TYPE TRANSCRIPTIONAL ACTIVATOR RHAS-RELATED"/>
    <property type="match status" value="1"/>
</dbReference>